<dbReference type="Gene3D" id="2.60.40.1180">
    <property type="entry name" value="Golgi alpha-mannosidase II"/>
    <property type="match status" value="1"/>
</dbReference>
<comment type="function">
    <text evidence="1">Alpha-L-fucosidase is responsible for hydrolyzing the alpha-1,6-linked fucose joined to the reducing-end N-acetylglucosamine of the carbohydrate moieties of glycoproteins.</text>
</comment>
<gene>
    <name evidence="10" type="ORF">CLV42_107233</name>
</gene>
<reference evidence="10 11" key="1">
    <citation type="submission" date="2018-03" db="EMBL/GenBank/DDBJ databases">
        <title>Genomic Encyclopedia of Archaeal and Bacterial Type Strains, Phase II (KMG-II): from individual species to whole genera.</title>
        <authorList>
            <person name="Goeker M."/>
        </authorList>
    </citation>
    <scope>NUCLEOTIDE SEQUENCE [LARGE SCALE GENOMIC DNA]</scope>
    <source>
        <strain evidence="10 11">DSM 18107</strain>
    </source>
</reference>
<dbReference type="Proteomes" id="UP000240978">
    <property type="component" value="Unassembled WGS sequence"/>
</dbReference>
<dbReference type="InterPro" id="IPR013780">
    <property type="entry name" value="Glyco_hydro_b"/>
</dbReference>
<evidence type="ECO:0000256" key="2">
    <source>
        <dbReference type="ARBA" id="ARBA00007951"/>
    </source>
</evidence>
<dbReference type="GO" id="GO:0016139">
    <property type="term" value="P:glycoside catabolic process"/>
    <property type="evidence" value="ECO:0007669"/>
    <property type="project" value="TreeGrafter"/>
</dbReference>
<evidence type="ECO:0000259" key="8">
    <source>
        <dbReference type="Pfam" id="PF01120"/>
    </source>
</evidence>
<keyword evidence="6" id="KW-0326">Glycosidase</keyword>
<dbReference type="EMBL" id="PYGK01000007">
    <property type="protein sequence ID" value="PSL29086.1"/>
    <property type="molecule type" value="Genomic_DNA"/>
</dbReference>
<evidence type="ECO:0000259" key="9">
    <source>
        <dbReference type="Pfam" id="PF16757"/>
    </source>
</evidence>
<evidence type="ECO:0000313" key="11">
    <source>
        <dbReference type="Proteomes" id="UP000240978"/>
    </source>
</evidence>
<feature type="domain" description="Alpha-L-fucosidase C-terminal" evidence="9">
    <location>
        <begin position="467"/>
        <end position="545"/>
    </location>
</feature>
<dbReference type="InterPro" id="IPR057739">
    <property type="entry name" value="Glyco_hydro_29_N"/>
</dbReference>
<comment type="similarity">
    <text evidence="2">Belongs to the glycosyl hydrolase 29 family.</text>
</comment>
<dbReference type="GO" id="GO:0006004">
    <property type="term" value="P:fucose metabolic process"/>
    <property type="evidence" value="ECO:0007669"/>
    <property type="project" value="InterPro"/>
</dbReference>
<dbReference type="PANTHER" id="PTHR10030:SF37">
    <property type="entry name" value="ALPHA-L-FUCOSIDASE-RELATED"/>
    <property type="match status" value="1"/>
</dbReference>
<comment type="caution">
    <text evidence="10">The sequence shown here is derived from an EMBL/GenBank/DDBJ whole genome shotgun (WGS) entry which is preliminary data.</text>
</comment>
<evidence type="ECO:0000256" key="5">
    <source>
        <dbReference type="ARBA" id="ARBA00022801"/>
    </source>
</evidence>
<evidence type="ECO:0000256" key="7">
    <source>
        <dbReference type="SAM" id="SignalP"/>
    </source>
</evidence>
<dbReference type="InterPro" id="IPR016286">
    <property type="entry name" value="FUC_metazoa-typ"/>
</dbReference>
<evidence type="ECO:0000313" key="10">
    <source>
        <dbReference type="EMBL" id="PSL29086.1"/>
    </source>
</evidence>
<evidence type="ECO:0000256" key="1">
    <source>
        <dbReference type="ARBA" id="ARBA00004071"/>
    </source>
</evidence>
<dbReference type="PANTHER" id="PTHR10030">
    <property type="entry name" value="ALPHA-L-FUCOSIDASE"/>
    <property type="match status" value="1"/>
</dbReference>
<keyword evidence="4 7" id="KW-0732">Signal</keyword>
<dbReference type="AlphaFoldDB" id="A0A2P8G571"/>
<keyword evidence="5" id="KW-0378">Hydrolase</keyword>
<evidence type="ECO:0000256" key="4">
    <source>
        <dbReference type="ARBA" id="ARBA00022729"/>
    </source>
</evidence>
<name>A0A2P8G571_9BACT</name>
<dbReference type="InterPro" id="IPR031919">
    <property type="entry name" value="Fucosidase_C"/>
</dbReference>
<protein>
    <recommendedName>
        <fullName evidence="3">alpha-L-fucosidase</fullName>
        <ecNumber evidence="3">3.2.1.51</ecNumber>
    </recommendedName>
</protein>
<accession>A0A2P8G571</accession>
<dbReference type="SMART" id="SM00812">
    <property type="entry name" value="Alpha_L_fucos"/>
    <property type="match status" value="1"/>
</dbReference>
<dbReference type="Pfam" id="PF16757">
    <property type="entry name" value="Fucosidase_C"/>
    <property type="match status" value="1"/>
</dbReference>
<evidence type="ECO:0000256" key="6">
    <source>
        <dbReference type="ARBA" id="ARBA00023295"/>
    </source>
</evidence>
<proteinExistence type="inferred from homology"/>
<dbReference type="GO" id="GO:0005764">
    <property type="term" value="C:lysosome"/>
    <property type="evidence" value="ECO:0007669"/>
    <property type="project" value="TreeGrafter"/>
</dbReference>
<dbReference type="PIRSF" id="PIRSF001092">
    <property type="entry name" value="Alpha-L-fucosidase"/>
    <property type="match status" value="1"/>
</dbReference>
<dbReference type="GO" id="GO:0004560">
    <property type="term" value="F:alpha-L-fucosidase activity"/>
    <property type="evidence" value="ECO:0007669"/>
    <property type="project" value="InterPro"/>
</dbReference>
<dbReference type="InterPro" id="IPR000933">
    <property type="entry name" value="Glyco_hydro_29"/>
</dbReference>
<organism evidence="10 11">
    <name type="scientific">Chitinophaga ginsengisoli</name>
    <dbReference type="NCBI Taxonomy" id="363837"/>
    <lineage>
        <taxon>Bacteria</taxon>
        <taxon>Pseudomonadati</taxon>
        <taxon>Bacteroidota</taxon>
        <taxon>Chitinophagia</taxon>
        <taxon>Chitinophagales</taxon>
        <taxon>Chitinophagaceae</taxon>
        <taxon>Chitinophaga</taxon>
    </lineage>
</organism>
<dbReference type="EC" id="3.2.1.51" evidence="3"/>
<dbReference type="OrthoDB" id="107551at2"/>
<dbReference type="Gene3D" id="3.20.20.80">
    <property type="entry name" value="Glycosidases"/>
    <property type="match status" value="1"/>
</dbReference>
<dbReference type="Pfam" id="PF01120">
    <property type="entry name" value="Alpha_L_fucos"/>
    <property type="match status" value="1"/>
</dbReference>
<feature type="chain" id="PRO_5015172339" description="alpha-L-fucosidase" evidence="7">
    <location>
        <begin position="25"/>
        <end position="549"/>
    </location>
</feature>
<sequence>MKRRTLIKGLATGLSSLYLSNLYARNLFASQADHLMAAGPFQPTWESLGQYQVPDWFRDAKFGIWAHWGPQCQPERGDWYGRGMYQEGGDQYKYHLEKYGHPSKFGFKDVINEWKAENWDPQELVALYKKAGARYFMAMANHHDNFDLYDSKYHRWNATKLGPKKDLIGGWAKAAKEQGLPFGVTVHASHAWTWYETAQRSDKNGPYAGVPYDGKLTKADGHNKWWNGYDPQELYAQNHTLSKDSLDDNSMGEHWYWGNGASVPDKAYCDKFLNRTLELIDKYSPELVYFDDNALPLWPVSDVGLKIAAHFYNTSIKKHGKLQAALFGKMLDEQQRKCMIWDIERGQSNQIEPLPWQTDTCIGNWHYDRRVFDNKSYKSAKTVIHTLADVVSKNGNLLLNVPVRGDGSIDSEERAVVEEVAAWMQVNGEAIYGTRPWKTFGEGPAMESVVALSAQGFNEGKGKPFGAEDIRFTTKGKTLYAIMLGCPPDKTALVKTLTANDRTGKVARVSLLGNDSLTFEQTSEGLKVQLPERPVCKNALVLKIEGAIV</sequence>
<feature type="signal peptide" evidence="7">
    <location>
        <begin position="1"/>
        <end position="24"/>
    </location>
</feature>
<dbReference type="InterPro" id="IPR017853">
    <property type="entry name" value="GH"/>
</dbReference>
<dbReference type="RefSeq" id="WP_106603463.1">
    <property type="nucleotide sequence ID" value="NZ_PYGK01000007.1"/>
</dbReference>
<feature type="domain" description="Glycoside hydrolase family 29 N-terminal" evidence="8">
    <location>
        <begin position="33"/>
        <end position="429"/>
    </location>
</feature>
<keyword evidence="11" id="KW-1185">Reference proteome</keyword>
<dbReference type="SUPFAM" id="SSF51445">
    <property type="entry name" value="(Trans)glycosidases"/>
    <property type="match status" value="1"/>
</dbReference>
<evidence type="ECO:0000256" key="3">
    <source>
        <dbReference type="ARBA" id="ARBA00012662"/>
    </source>
</evidence>